<dbReference type="Proteomes" id="UP000051589">
    <property type="component" value="Unassembled WGS sequence"/>
</dbReference>
<evidence type="ECO:0000259" key="1">
    <source>
        <dbReference type="Pfam" id="PF13360"/>
    </source>
</evidence>
<dbReference type="EMBL" id="AYZH01000038">
    <property type="protein sequence ID" value="KRN01052.1"/>
    <property type="molecule type" value="Genomic_DNA"/>
</dbReference>
<organism evidence="2 3">
    <name type="scientific">Levilactobacillus senmaizukei DSM 21775 = NBRC 103853</name>
    <dbReference type="NCBI Taxonomy" id="1423803"/>
    <lineage>
        <taxon>Bacteria</taxon>
        <taxon>Bacillati</taxon>
        <taxon>Bacillota</taxon>
        <taxon>Bacilli</taxon>
        <taxon>Lactobacillales</taxon>
        <taxon>Lactobacillaceae</taxon>
        <taxon>Levilactobacillus</taxon>
    </lineage>
</organism>
<dbReference type="RefSeq" id="WP_061777194.1">
    <property type="nucleotide sequence ID" value="NZ_AYZH01000038.1"/>
</dbReference>
<dbReference type="OrthoDB" id="2540070at2"/>
<evidence type="ECO:0000313" key="3">
    <source>
        <dbReference type="Proteomes" id="UP000051589"/>
    </source>
</evidence>
<proteinExistence type="predicted"/>
<dbReference type="InterPro" id="IPR002372">
    <property type="entry name" value="PQQ_rpt_dom"/>
</dbReference>
<dbReference type="PATRIC" id="fig|1423803.3.peg.1496"/>
<dbReference type="InterPro" id="IPR015943">
    <property type="entry name" value="WD40/YVTN_repeat-like_dom_sf"/>
</dbReference>
<dbReference type="Gene3D" id="2.130.10.10">
    <property type="entry name" value="YVTN repeat-like/Quinoprotein amine dehydrogenase"/>
    <property type="match status" value="1"/>
</dbReference>
<accession>A0A0R2DLH4</accession>
<dbReference type="InterPro" id="IPR011044">
    <property type="entry name" value="Quino_amine_DH_bsu"/>
</dbReference>
<sequence>MGIAHNGSKIAGIVHGPHKLSGLAHAGKIIYRSIPKLLTAKREWSYVIDYPVYAVDVNSIGEAMVGGANGDVILIAQDQSNQWATKYISAVRALAYDDQGNIFLSNITGYIGKYDTNLNQVWSNKILDRYSVAMDIDPDGNAVVGTLTGQSVQKVSSDGELLWTTVLGAAIKSVGCASDGSVFVGVEGKLTKLDSGGTESWTHEVSGSFRNIAVTKDAVWVATHKTLYKYDQDGNLLLTLTDVGINPLLTVSHSDQIYLVSHTSSNTTQYKRLDKNGDSVWSLETQVVAAPSVFSVGGHDLYAVFADNTLERVSEN</sequence>
<comment type="caution">
    <text evidence="2">The sequence shown here is derived from an EMBL/GenBank/DDBJ whole genome shotgun (WGS) entry which is preliminary data.</text>
</comment>
<feature type="domain" description="Pyrrolo-quinoline quinone repeat" evidence="1">
    <location>
        <begin position="150"/>
        <end position="283"/>
    </location>
</feature>
<dbReference type="SUPFAM" id="SSF50969">
    <property type="entry name" value="YVTN repeat-like/Quinoprotein amine dehydrogenase"/>
    <property type="match status" value="1"/>
</dbReference>
<reference evidence="2 3" key="1">
    <citation type="journal article" date="2015" name="Genome Announc.">
        <title>Expanding the biotechnology potential of lactobacilli through comparative genomics of 213 strains and associated genera.</title>
        <authorList>
            <person name="Sun Z."/>
            <person name="Harris H.M."/>
            <person name="McCann A."/>
            <person name="Guo C."/>
            <person name="Argimon S."/>
            <person name="Zhang W."/>
            <person name="Yang X."/>
            <person name="Jeffery I.B."/>
            <person name="Cooney J.C."/>
            <person name="Kagawa T.F."/>
            <person name="Liu W."/>
            <person name="Song Y."/>
            <person name="Salvetti E."/>
            <person name="Wrobel A."/>
            <person name="Rasinkangas P."/>
            <person name="Parkhill J."/>
            <person name="Rea M.C."/>
            <person name="O'Sullivan O."/>
            <person name="Ritari J."/>
            <person name="Douillard F.P."/>
            <person name="Paul Ross R."/>
            <person name="Yang R."/>
            <person name="Briner A.E."/>
            <person name="Felis G.E."/>
            <person name="de Vos W.M."/>
            <person name="Barrangou R."/>
            <person name="Klaenhammer T.R."/>
            <person name="Caufield P.W."/>
            <person name="Cui Y."/>
            <person name="Zhang H."/>
            <person name="O'Toole P.W."/>
        </authorList>
    </citation>
    <scope>NUCLEOTIDE SEQUENCE [LARGE SCALE GENOMIC DNA]</scope>
    <source>
        <strain evidence="2 3">DSM 21775</strain>
    </source>
</reference>
<gene>
    <name evidence="2" type="ORF">FD13_GL001453</name>
</gene>
<evidence type="ECO:0000313" key="2">
    <source>
        <dbReference type="EMBL" id="KRN01052.1"/>
    </source>
</evidence>
<name>A0A0R2DLH4_9LACO</name>
<dbReference type="STRING" id="1423803.FD13_GL001453"/>
<keyword evidence="3" id="KW-1185">Reference proteome</keyword>
<protein>
    <recommendedName>
        <fullName evidence="1">Pyrrolo-quinoline quinone repeat domain-containing protein</fullName>
    </recommendedName>
</protein>
<dbReference type="AlphaFoldDB" id="A0A0R2DLH4"/>
<dbReference type="Pfam" id="PF13360">
    <property type="entry name" value="PQQ_2"/>
    <property type="match status" value="1"/>
</dbReference>